<dbReference type="Pfam" id="PF12146">
    <property type="entry name" value="Hydrolase_4"/>
    <property type="match status" value="1"/>
</dbReference>
<accession>A0A1Z4BVU5</accession>
<reference evidence="3 5" key="2">
    <citation type="submission" date="2017-11" db="EMBL/GenBank/DDBJ databases">
        <title>Draft Genome Sequence of Methylobacter psychrotolerans Sph1T, an Obligate Methanotroph from Low-Temperature Environments.</title>
        <authorList>
            <person name="Oshkin I.Y."/>
            <person name="Miroshnikov K."/>
            <person name="Belova S.E."/>
            <person name="Korzhenkov A."/>
            <person name="Toshchakov S.V."/>
            <person name="Dedysh S.N."/>
        </authorList>
    </citation>
    <scope>NUCLEOTIDE SEQUENCE [LARGE SCALE GENOMIC DNA]</scope>
    <source>
        <strain evidence="3 5">Sph1</strain>
    </source>
</reference>
<dbReference type="NCBIfam" id="TIGR03101">
    <property type="entry name" value="hydr2_PEP"/>
    <property type="match status" value="1"/>
</dbReference>
<dbReference type="Proteomes" id="UP000197019">
    <property type="component" value="Chromosome"/>
</dbReference>
<dbReference type="InterPro" id="IPR022742">
    <property type="entry name" value="Hydrolase_4"/>
</dbReference>
<feature type="domain" description="Serine aminopeptidase S33" evidence="1">
    <location>
        <begin position="57"/>
        <end position="161"/>
    </location>
</feature>
<dbReference type="GO" id="GO:0016787">
    <property type="term" value="F:hydrolase activity"/>
    <property type="evidence" value="ECO:0007669"/>
    <property type="project" value="UniProtKB-KW"/>
</dbReference>
<dbReference type="Proteomes" id="UP000237423">
    <property type="component" value="Unassembled WGS sequence"/>
</dbReference>
<reference evidence="2 4" key="1">
    <citation type="submission" date="2017-06" db="EMBL/GenBank/DDBJ databases">
        <title>Genome Sequencing of the methanotroph Methylovulum psychrotolerants str. HV10-M2 isolated from a high-altitude environment.</title>
        <authorList>
            <person name="Mateos-Rivera A."/>
        </authorList>
    </citation>
    <scope>NUCLEOTIDE SEQUENCE [LARGE SCALE GENOMIC DNA]</scope>
    <source>
        <strain evidence="2 4">HV10_M2</strain>
    </source>
</reference>
<keyword evidence="4" id="KW-1185">Reference proteome</keyword>
<evidence type="ECO:0000259" key="1">
    <source>
        <dbReference type="Pfam" id="PF12146"/>
    </source>
</evidence>
<dbReference type="KEGG" id="mpsy:CEK71_04370"/>
<keyword evidence="2" id="KW-0378">Hydrolase</keyword>
<dbReference type="EMBL" id="PGFZ01000003">
    <property type="protein sequence ID" value="POZ52239.1"/>
    <property type="molecule type" value="Genomic_DNA"/>
</dbReference>
<dbReference type="AlphaFoldDB" id="A0A1Z4BVU5"/>
<evidence type="ECO:0000313" key="5">
    <source>
        <dbReference type="Proteomes" id="UP000237423"/>
    </source>
</evidence>
<gene>
    <name evidence="3" type="ORF">AADEFJLK_01714</name>
    <name evidence="2" type="ORF">CEK71_04370</name>
</gene>
<name>A0A1Z4BVU5_9GAMM</name>
<dbReference type="EMBL" id="CP022129">
    <property type="protein sequence ID" value="ASF45362.1"/>
    <property type="molecule type" value="Genomic_DNA"/>
</dbReference>
<dbReference type="InterPro" id="IPR017532">
    <property type="entry name" value="Hydrolase-2_PEP"/>
</dbReference>
<organism evidence="2 4">
    <name type="scientific">Methylovulum psychrotolerans</name>
    <dbReference type="NCBI Taxonomy" id="1704499"/>
    <lineage>
        <taxon>Bacteria</taxon>
        <taxon>Pseudomonadati</taxon>
        <taxon>Pseudomonadota</taxon>
        <taxon>Gammaproteobacteria</taxon>
        <taxon>Methylococcales</taxon>
        <taxon>Methylococcaceae</taxon>
        <taxon>Methylovulum</taxon>
    </lineage>
</organism>
<evidence type="ECO:0000313" key="4">
    <source>
        <dbReference type="Proteomes" id="UP000197019"/>
    </source>
</evidence>
<proteinExistence type="predicted"/>
<dbReference type="Gene3D" id="3.40.50.1820">
    <property type="entry name" value="alpha/beta hydrolase"/>
    <property type="match status" value="1"/>
</dbReference>
<sequence length="280" mass="30937">MNPSYLGVTLTPFFIDGSQGPLFCLFVPPKDPQGEVLLFLPSFGEELNRCRVMVAMQARMLAEAGVGCLLLDYYGTGDSAGDFSETRWEQWLRDAETACAWLIGQGYTKIGLWGLRLGAVVAAELAAAIPGRFTRLLLWQPVLEGKVLFTQFLRIRLAMLMDRGEPKETTQQMRERLQAGKPLEVAGYEISPVLAAALDSKALVAIRLPAGLQVNWFELTLADQAELSIASQKVVAAWQSQNVVVVTQFFSGPAFWQLHERELTPDLLAKTTGIFLGERT</sequence>
<evidence type="ECO:0000313" key="3">
    <source>
        <dbReference type="EMBL" id="POZ52239.1"/>
    </source>
</evidence>
<evidence type="ECO:0000313" key="2">
    <source>
        <dbReference type="EMBL" id="ASF45362.1"/>
    </source>
</evidence>
<dbReference type="SUPFAM" id="SSF53474">
    <property type="entry name" value="alpha/beta-Hydrolases"/>
    <property type="match status" value="1"/>
</dbReference>
<dbReference type="InterPro" id="IPR029058">
    <property type="entry name" value="AB_hydrolase_fold"/>
</dbReference>
<dbReference type="OrthoDB" id="249225at2"/>
<dbReference type="RefSeq" id="WP_088618244.1">
    <property type="nucleotide sequence ID" value="NZ_CP022129.1"/>
</dbReference>
<protein>
    <submittedName>
        <fullName evidence="2">Hydrolase 2, exosortase A system-associated</fullName>
    </submittedName>
</protein>